<dbReference type="InterPro" id="IPR036271">
    <property type="entry name" value="Tet_transcr_reg_TetR-rel_C_sf"/>
</dbReference>
<dbReference type="InterPro" id="IPR009057">
    <property type="entry name" value="Homeodomain-like_sf"/>
</dbReference>
<sequence length="226" mass="25352">MTNKRVDRRDAAKTIVRPTDTVAGAQQFRTARSRDRNRRIREAATALFLEHGYDGVSIDDVVRRVGGSKATVYSQFANKEALFVTVIEDLSDEFVAELKAVRTSRMGLENGLRRIANKLLEIVLRPRHLAYWRLIVSEAARIPEVTRAWFRHGPAASSHFIAGFIAHHQQTGSVRRIDPEQAATLFHDMAITSIFHRAVIGDTPSEAEIESTVNLAVKIFVHGARN</sequence>
<dbReference type="Pfam" id="PF14246">
    <property type="entry name" value="TetR_C_7"/>
    <property type="match status" value="1"/>
</dbReference>
<keyword evidence="1 2" id="KW-0238">DNA-binding</keyword>
<dbReference type="PANTHER" id="PTHR30055:SF146">
    <property type="entry name" value="HTH-TYPE TRANSCRIPTIONAL DUAL REGULATOR CECR"/>
    <property type="match status" value="1"/>
</dbReference>
<dbReference type="InterPro" id="IPR039536">
    <property type="entry name" value="TetR_C_Proteobacteria"/>
</dbReference>
<dbReference type="PRINTS" id="PR00455">
    <property type="entry name" value="HTHTETR"/>
</dbReference>
<gene>
    <name evidence="4" type="ORF">RM530_09000</name>
</gene>
<reference evidence="4 5" key="1">
    <citation type="submission" date="2023-09" db="EMBL/GenBank/DDBJ databases">
        <authorList>
            <person name="Rey-Velasco X."/>
        </authorList>
    </citation>
    <scope>NUCLEOTIDE SEQUENCE [LARGE SCALE GENOMIC DNA]</scope>
    <source>
        <strain evidence="4 5">W345</strain>
    </source>
</reference>
<dbReference type="InterPro" id="IPR050109">
    <property type="entry name" value="HTH-type_TetR-like_transc_reg"/>
</dbReference>
<comment type="caution">
    <text evidence="4">The sequence shown here is derived from an EMBL/GenBank/DDBJ whole genome shotgun (WGS) entry which is preliminary data.</text>
</comment>
<feature type="domain" description="HTH tetR-type" evidence="3">
    <location>
        <begin position="34"/>
        <end position="94"/>
    </location>
</feature>
<dbReference type="Gene3D" id="1.10.10.60">
    <property type="entry name" value="Homeodomain-like"/>
    <property type="match status" value="1"/>
</dbReference>
<dbReference type="Pfam" id="PF00440">
    <property type="entry name" value="TetR_N"/>
    <property type="match status" value="1"/>
</dbReference>
<evidence type="ECO:0000313" key="5">
    <source>
        <dbReference type="Proteomes" id="UP001254608"/>
    </source>
</evidence>
<accession>A0ABU2WHY9</accession>
<dbReference type="RefSeq" id="WP_311364889.1">
    <property type="nucleotide sequence ID" value="NZ_JAVRIC010000010.1"/>
</dbReference>
<evidence type="ECO:0000313" key="4">
    <source>
        <dbReference type="EMBL" id="MDT0497498.1"/>
    </source>
</evidence>
<dbReference type="Gene3D" id="1.10.357.10">
    <property type="entry name" value="Tetracycline Repressor, domain 2"/>
    <property type="match status" value="1"/>
</dbReference>
<keyword evidence="5" id="KW-1185">Reference proteome</keyword>
<dbReference type="PANTHER" id="PTHR30055">
    <property type="entry name" value="HTH-TYPE TRANSCRIPTIONAL REGULATOR RUTR"/>
    <property type="match status" value="1"/>
</dbReference>
<protein>
    <submittedName>
        <fullName evidence="4">TetR/AcrR family transcriptional regulator</fullName>
    </submittedName>
</protein>
<dbReference type="EMBL" id="JAVRIC010000010">
    <property type="protein sequence ID" value="MDT0497498.1"/>
    <property type="molecule type" value="Genomic_DNA"/>
</dbReference>
<evidence type="ECO:0000256" key="2">
    <source>
        <dbReference type="PROSITE-ProRule" id="PRU00335"/>
    </source>
</evidence>
<dbReference type="SUPFAM" id="SSF46689">
    <property type="entry name" value="Homeodomain-like"/>
    <property type="match status" value="1"/>
</dbReference>
<name>A0ABU2WHY9_9GAMM</name>
<organism evidence="4 5">
    <name type="scientific">Banduia mediterranea</name>
    <dbReference type="NCBI Taxonomy" id="3075609"/>
    <lineage>
        <taxon>Bacteria</taxon>
        <taxon>Pseudomonadati</taxon>
        <taxon>Pseudomonadota</taxon>
        <taxon>Gammaproteobacteria</taxon>
        <taxon>Nevskiales</taxon>
        <taxon>Algiphilaceae</taxon>
        <taxon>Banduia</taxon>
    </lineage>
</organism>
<dbReference type="SUPFAM" id="SSF48498">
    <property type="entry name" value="Tetracyclin repressor-like, C-terminal domain"/>
    <property type="match status" value="1"/>
</dbReference>
<feature type="DNA-binding region" description="H-T-H motif" evidence="2">
    <location>
        <begin position="57"/>
        <end position="76"/>
    </location>
</feature>
<dbReference type="InterPro" id="IPR001647">
    <property type="entry name" value="HTH_TetR"/>
</dbReference>
<dbReference type="PROSITE" id="PS50977">
    <property type="entry name" value="HTH_TETR_2"/>
    <property type="match status" value="1"/>
</dbReference>
<proteinExistence type="predicted"/>
<evidence type="ECO:0000256" key="1">
    <source>
        <dbReference type="ARBA" id="ARBA00023125"/>
    </source>
</evidence>
<dbReference type="Proteomes" id="UP001254608">
    <property type="component" value="Unassembled WGS sequence"/>
</dbReference>
<evidence type="ECO:0000259" key="3">
    <source>
        <dbReference type="PROSITE" id="PS50977"/>
    </source>
</evidence>